<accession>A0A923LAV4</accession>
<dbReference type="InterPro" id="IPR014729">
    <property type="entry name" value="Rossmann-like_a/b/a_fold"/>
</dbReference>
<dbReference type="PANTHER" id="PTHR30336:SF20">
    <property type="entry name" value="DUF218 DOMAIN-CONTAINING PROTEIN"/>
    <property type="match status" value="1"/>
</dbReference>
<dbReference type="EMBL" id="JACOOR010000002">
    <property type="protein sequence ID" value="MBC5658757.1"/>
    <property type="molecule type" value="Genomic_DNA"/>
</dbReference>
<gene>
    <name evidence="1" type="ORF">H8S44_03080</name>
</gene>
<dbReference type="Proteomes" id="UP000649345">
    <property type="component" value="Unassembled WGS sequence"/>
</dbReference>
<proteinExistence type="predicted"/>
<comment type="caution">
    <text evidence="1">The sequence shown here is derived from an EMBL/GenBank/DDBJ whole genome shotgun (WGS) entry which is preliminary data.</text>
</comment>
<reference evidence="1" key="1">
    <citation type="submission" date="2020-08" db="EMBL/GenBank/DDBJ databases">
        <title>Genome public.</title>
        <authorList>
            <person name="Liu C."/>
            <person name="Sun Q."/>
        </authorList>
    </citation>
    <scope>NUCLEOTIDE SEQUENCE</scope>
    <source>
        <strain evidence="1">NSJ-68</strain>
    </source>
</reference>
<name>A0A923LAV4_9FIRM</name>
<dbReference type="GO" id="GO:0005886">
    <property type="term" value="C:plasma membrane"/>
    <property type="evidence" value="ECO:0007669"/>
    <property type="project" value="TreeGrafter"/>
</dbReference>
<evidence type="ECO:0000313" key="2">
    <source>
        <dbReference type="Proteomes" id="UP000649345"/>
    </source>
</evidence>
<dbReference type="RefSeq" id="WP_186873304.1">
    <property type="nucleotide sequence ID" value="NZ_JACOOR010000002.1"/>
</dbReference>
<keyword evidence="2" id="KW-1185">Reference proteome</keyword>
<dbReference type="Gene3D" id="1.10.3620.10">
    <property type="entry name" value="YdcF like domain"/>
    <property type="match status" value="1"/>
</dbReference>
<protein>
    <submittedName>
        <fullName evidence="1">YdcF family protein</fullName>
    </submittedName>
</protein>
<dbReference type="AlphaFoldDB" id="A0A923LAV4"/>
<dbReference type="Gene3D" id="3.40.50.620">
    <property type="entry name" value="HUPs"/>
    <property type="match status" value="1"/>
</dbReference>
<sequence>MLETTAQTINILGRFCGKRDVEELTAKQLMRDYGIIQADVMVLFGGSILCGGDILAQAIRQKIAKKYVIVGGEGHTTETFRKRMQEEFPEVETAGLSEAQIFANYIRQRYGLKADYLECTSTNCGSNITCLLKLLEEKMVPFQSMILLHDATMQRRIEAVLKKYVRKPVQIINYAAYKAKTVVRDGSLAYAQEIPGMWDMNQYIRLLLGEIARLTDDENGYGPKGKNYLVHVDIPPEVQKAFLELRAVYPGLVRKAEPQYAKGRI</sequence>
<evidence type="ECO:0000313" key="1">
    <source>
        <dbReference type="EMBL" id="MBC5658757.1"/>
    </source>
</evidence>
<organism evidence="1 2">
    <name type="scientific">Anaerosacchariphilus hominis</name>
    <dbReference type="NCBI Taxonomy" id="2763017"/>
    <lineage>
        <taxon>Bacteria</taxon>
        <taxon>Bacillati</taxon>
        <taxon>Bacillota</taxon>
        <taxon>Clostridia</taxon>
        <taxon>Lachnospirales</taxon>
        <taxon>Lachnospiraceae</taxon>
        <taxon>Anaerosacchariphilus</taxon>
    </lineage>
</organism>
<dbReference type="InterPro" id="IPR051599">
    <property type="entry name" value="Cell_Envelope_Assoc"/>
</dbReference>
<dbReference type="PANTHER" id="PTHR30336">
    <property type="entry name" value="INNER MEMBRANE PROTEIN, PROBABLE PERMEASE"/>
    <property type="match status" value="1"/>
</dbReference>